<gene>
    <name evidence="3" type="ORF">ADIARSV_1581</name>
</gene>
<comment type="caution">
    <text evidence="3">The sequence shown here is derived from an EMBL/GenBank/DDBJ whole genome shotgun (WGS) entry which is preliminary data.</text>
</comment>
<proteinExistence type="predicted"/>
<evidence type="ECO:0000313" key="4">
    <source>
        <dbReference type="Proteomes" id="UP000014174"/>
    </source>
</evidence>
<evidence type="ECO:0000313" key="3">
    <source>
        <dbReference type="EMBL" id="EOR95261.1"/>
    </source>
</evidence>
<name>R9GU73_9SPHI</name>
<dbReference type="Pfam" id="PF13884">
    <property type="entry name" value="Peptidase_S74"/>
    <property type="match status" value="1"/>
</dbReference>
<dbReference type="eggNOG" id="COG0729">
    <property type="taxonomic scope" value="Bacteria"/>
</dbReference>
<sequence length="329" mass="35094">MGDASGKAAATLKNIIPLSGFGAATATISLGNFKISNLLDPATDQDAATKKYVDTKVAATQSGGTTPSTGEVGDTFYSTTDGRLYVYNGTSWVSVDNVLASGQLYVGNSSGVATATLKNAIPISGFGTATADISMGSKHLTDLATPVSDADATTKAYVDAHGDNLGNHTATANLKMAAYHISNDGAAGKGLSFDAAGNATFEQNLTLNGNFYTPSDQRLKTKVETLSRVLKDIDLIRGVRFEYNDQKKYAAGPKIGVIAQELQRVYPEMVKKGSDGFLKVDYTQLTGVLIQAVKEQQQQIKQQQEEINVLRERINNQQLQIDNILKKLQ</sequence>
<evidence type="ECO:0000259" key="2">
    <source>
        <dbReference type="PROSITE" id="PS51688"/>
    </source>
</evidence>
<dbReference type="STRING" id="1150600.ADIARSV_1581"/>
<dbReference type="PATRIC" id="fig|1150600.3.peg.1553"/>
<feature type="domain" description="Peptidase S74" evidence="2">
    <location>
        <begin position="215"/>
        <end position="307"/>
    </location>
</feature>
<organism evidence="3 4">
    <name type="scientific">Arcticibacter svalbardensis MN12-7</name>
    <dbReference type="NCBI Taxonomy" id="1150600"/>
    <lineage>
        <taxon>Bacteria</taxon>
        <taxon>Pseudomonadati</taxon>
        <taxon>Bacteroidota</taxon>
        <taxon>Sphingobacteriia</taxon>
        <taxon>Sphingobacteriales</taxon>
        <taxon>Sphingobacteriaceae</taxon>
        <taxon>Arcticibacter</taxon>
    </lineage>
</organism>
<dbReference type="EMBL" id="AQPN01000062">
    <property type="protein sequence ID" value="EOR95261.1"/>
    <property type="molecule type" value="Genomic_DNA"/>
</dbReference>
<protein>
    <submittedName>
        <fullName evidence="3">Cell wall surface anchor family protein, putative</fullName>
    </submittedName>
</protein>
<keyword evidence="4" id="KW-1185">Reference proteome</keyword>
<dbReference type="InterPro" id="IPR030392">
    <property type="entry name" value="S74_ICA"/>
</dbReference>
<feature type="coiled-coil region" evidence="1">
    <location>
        <begin position="293"/>
        <end position="327"/>
    </location>
</feature>
<dbReference type="Proteomes" id="UP000014174">
    <property type="component" value="Unassembled WGS sequence"/>
</dbReference>
<dbReference type="RefSeq" id="WP_016194817.1">
    <property type="nucleotide sequence ID" value="NZ_AQPN01000062.1"/>
</dbReference>
<dbReference type="PROSITE" id="PS51688">
    <property type="entry name" value="ICA"/>
    <property type="match status" value="1"/>
</dbReference>
<accession>R9GU73</accession>
<dbReference type="OrthoDB" id="9808953at2"/>
<evidence type="ECO:0000256" key="1">
    <source>
        <dbReference type="SAM" id="Coils"/>
    </source>
</evidence>
<reference evidence="3 4" key="1">
    <citation type="journal article" date="2013" name="Genome Announc.">
        <title>Draft Genome Sequence of Arcticibacter svalbardensis Strain MN12-7T, a Member of the Family Sphingobacteriaceae Isolated from an Arctic Soil Sample.</title>
        <authorList>
            <person name="Shivaji S."/>
            <person name="Ara S."/>
            <person name="Prasad S."/>
            <person name="Manasa B.P."/>
            <person name="Begum Z."/>
            <person name="Singh A."/>
            <person name="Kumar Pinnaka A."/>
        </authorList>
    </citation>
    <scope>NUCLEOTIDE SEQUENCE [LARGE SCALE GENOMIC DNA]</scope>
    <source>
        <strain evidence="3 4">MN12-7</strain>
    </source>
</reference>
<dbReference type="AlphaFoldDB" id="R9GU73"/>
<keyword evidence="1" id="KW-0175">Coiled coil</keyword>